<dbReference type="AlphaFoldDB" id="A0A367K9Z4"/>
<evidence type="ECO:0000313" key="9">
    <source>
        <dbReference type="Proteomes" id="UP000252139"/>
    </source>
</evidence>
<evidence type="ECO:0000256" key="3">
    <source>
        <dbReference type="ARBA" id="ARBA00022980"/>
    </source>
</evidence>
<dbReference type="STRING" id="86630.A0A367K9Z4"/>
<feature type="domain" description="Methyltransferase" evidence="7">
    <location>
        <begin position="56"/>
        <end position="147"/>
    </location>
</feature>
<dbReference type="NCBIfam" id="TIGR01023">
    <property type="entry name" value="rpmG_bact"/>
    <property type="match status" value="1"/>
</dbReference>
<dbReference type="Pfam" id="PF00471">
    <property type="entry name" value="Ribosomal_L33"/>
    <property type="match status" value="1"/>
</dbReference>
<keyword evidence="4" id="KW-0496">Mitochondrion</keyword>
<dbReference type="Proteomes" id="UP000252139">
    <property type="component" value="Unassembled WGS sequence"/>
</dbReference>
<dbReference type="GO" id="GO:0006412">
    <property type="term" value="P:translation"/>
    <property type="evidence" value="ECO:0007669"/>
    <property type="project" value="InterPro"/>
</dbReference>
<dbReference type="OrthoDB" id="2013972at2759"/>
<dbReference type="Pfam" id="PF13649">
    <property type="entry name" value="Methyltransf_25"/>
    <property type="match status" value="1"/>
</dbReference>
<dbReference type="SUPFAM" id="SSF57829">
    <property type="entry name" value="Zn-binding ribosomal proteins"/>
    <property type="match status" value="1"/>
</dbReference>
<protein>
    <recommendedName>
        <fullName evidence="6">Large ribosomal subunit protein bL33m</fullName>
    </recommendedName>
</protein>
<dbReference type="SUPFAM" id="SSF53335">
    <property type="entry name" value="S-adenosyl-L-methionine-dependent methyltransferases"/>
    <property type="match status" value="1"/>
</dbReference>
<evidence type="ECO:0000256" key="6">
    <source>
        <dbReference type="ARBA" id="ARBA00035275"/>
    </source>
</evidence>
<dbReference type="Gene3D" id="2.20.28.120">
    <property type="entry name" value="Ribosomal protein L33"/>
    <property type="match status" value="1"/>
</dbReference>
<name>A0A367K9Z4_RHIAZ</name>
<keyword evidence="9" id="KW-1185">Reference proteome</keyword>
<keyword evidence="5" id="KW-0687">Ribonucleoprotein</keyword>
<proteinExistence type="inferred from homology"/>
<dbReference type="InterPro" id="IPR041698">
    <property type="entry name" value="Methyltransf_25"/>
</dbReference>
<dbReference type="InterPro" id="IPR029063">
    <property type="entry name" value="SAM-dependent_MTases_sf"/>
</dbReference>
<dbReference type="InterPro" id="IPR038584">
    <property type="entry name" value="Ribosomal_bL33_sf"/>
</dbReference>
<dbReference type="GO" id="GO:0005840">
    <property type="term" value="C:ribosome"/>
    <property type="evidence" value="ECO:0007669"/>
    <property type="project" value="UniProtKB-KW"/>
</dbReference>
<gene>
    <name evidence="8" type="ORF">CU097_004728</name>
</gene>
<dbReference type="InterPro" id="IPR001705">
    <property type="entry name" value="Ribosomal_bL33"/>
</dbReference>
<dbReference type="GO" id="GO:0003735">
    <property type="term" value="F:structural constituent of ribosome"/>
    <property type="evidence" value="ECO:0007669"/>
    <property type="project" value="InterPro"/>
</dbReference>
<evidence type="ECO:0000256" key="4">
    <source>
        <dbReference type="ARBA" id="ARBA00023128"/>
    </source>
</evidence>
<comment type="similarity">
    <text evidence="2">Belongs to the bacterial ribosomal protein bL33 family.</text>
</comment>
<dbReference type="CDD" id="cd02440">
    <property type="entry name" value="AdoMet_MTases"/>
    <property type="match status" value="1"/>
</dbReference>
<keyword evidence="3" id="KW-0689">Ribosomal protein</keyword>
<dbReference type="Gene3D" id="3.40.50.150">
    <property type="entry name" value="Vaccinia Virus protein VP39"/>
    <property type="match status" value="1"/>
</dbReference>
<comment type="caution">
    <text evidence="8">The sequence shown here is derived from an EMBL/GenBank/DDBJ whole genome shotgun (WGS) entry which is preliminary data.</text>
</comment>
<dbReference type="PANTHER" id="PTHR47037:SF1">
    <property type="entry name" value="LARGE RIBOSOMAL SUBUNIT PROTEIN BL33M"/>
    <property type="match status" value="1"/>
</dbReference>
<evidence type="ECO:0000256" key="5">
    <source>
        <dbReference type="ARBA" id="ARBA00023274"/>
    </source>
</evidence>
<reference evidence="8 9" key="1">
    <citation type="journal article" date="2018" name="G3 (Bethesda)">
        <title>Phylogenetic and Phylogenomic Definition of Rhizopus Species.</title>
        <authorList>
            <person name="Gryganskyi A.P."/>
            <person name="Golan J."/>
            <person name="Dolatabadi S."/>
            <person name="Mondo S."/>
            <person name="Robb S."/>
            <person name="Idnurm A."/>
            <person name="Muszewska A."/>
            <person name="Steczkiewicz K."/>
            <person name="Masonjones S."/>
            <person name="Liao H.L."/>
            <person name="Gajdeczka M.T."/>
            <person name="Anike F."/>
            <person name="Vuek A."/>
            <person name="Anishchenko I.M."/>
            <person name="Voigt K."/>
            <person name="de Hoog G.S."/>
            <person name="Smith M.E."/>
            <person name="Heitman J."/>
            <person name="Vilgalys R."/>
            <person name="Stajich J.E."/>
        </authorList>
    </citation>
    <scope>NUCLEOTIDE SEQUENCE [LARGE SCALE GENOMIC DNA]</scope>
    <source>
        <strain evidence="8 9">CBS 357.93</strain>
    </source>
</reference>
<dbReference type="PANTHER" id="PTHR47037">
    <property type="entry name" value="39S RIBOSOMAL PROTEIN L33, MITOCHONDRIAL"/>
    <property type="match status" value="1"/>
</dbReference>
<organism evidence="8 9">
    <name type="scientific">Rhizopus azygosporus</name>
    <name type="common">Rhizopus microsporus var. azygosporus</name>
    <dbReference type="NCBI Taxonomy" id="86630"/>
    <lineage>
        <taxon>Eukaryota</taxon>
        <taxon>Fungi</taxon>
        <taxon>Fungi incertae sedis</taxon>
        <taxon>Mucoromycota</taxon>
        <taxon>Mucoromycotina</taxon>
        <taxon>Mucoromycetes</taxon>
        <taxon>Mucorales</taxon>
        <taxon>Mucorineae</taxon>
        <taxon>Rhizopodaceae</taxon>
        <taxon>Rhizopus</taxon>
    </lineage>
</organism>
<evidence type="ECO:0000259" key="7">
    <source>
        <dbReference type="Pfam" id="PF13649"/>
    </source>
</evidence>
<comment type="subcellular location">
    <subcellularLocation>
        <location evidence="1">Mitochondrion</location>
    </subcellularLocation>
</comment>
<evidence type="ECO:0000256" key="1">
    <source>
        <dbReference type="ARBA" id="ARBA00004173"/>
    </source>
</evidence>
<dbReference type="GO" id="GO:1990904">
    <property type="term" value="C:ribonucleoprotein complex"/>
    <property type="evidence" value="ECO:0007669"/>
    <property type="project" value="UniProtKB-KW"/>
</dbReference>
<sequence>MERDFHNEQSSTYWLPKDPTEQQRLTGQHFAIKELYQGNVLENVRKKLDFKKGIRVLDVGCGSGAWIMDMATEYPNCVYEGCDIVEVANKRVSLQQVTFRYGNVLDRLPFEDNSFDFVHMRLFVLALQVNQWPIAINEILRVTKPGGMVQLVEFDLKMTGNEIVQQVLTGIHSACKARGQDPRIALQLEKLVSENKQATSVQSDYRSVDMASNTKTAKMFVWDWIETIKSMLPVIASKMGIETEEERKAYLDKLKYGLTHSNSYTYMNAKAKARVILVKLLSTAGTGYNYIKSRPRIAPKLSLMKYDPMVKQHVLFTETKMKK</sequence>
<dbReference type="InterPro" id="IPR011332">
    <property type="entry name" value="Ribosomal_zn-bd"/>
</dbReference>
<accession>A0A367K9Z4</accession>
<dbReference type="GO" id="GO:0005739">
    <property type="term" value="C:mitochondrion"/>
    <property type="evidence" value="ECO:0007669"/>
    <property type="project" value="UniProtKB-SubCell"/>
</dbReference>
<dbReference type="InterPro" id="IPR052008">
    <property type="entry name" value="Mitoribosomal_protein_bL33"/>
</dbReference>
<evidence type="ECO:0000256" key="2">
    <source>
        <dbReference type="ARBA" id="ARBA00007596"/>
    </source>
</evidence>
<dbReference type="EMBL" id="PJQL01000149">
    <property type="protein sequence ID" value="RCH99062.1"/>
    <property type="molecule type" value="Genomic_DNA"/>
</dbReference>
<evidence type="ECO:0000313" key="8">
    <source>
        <dbReference type="EMBL" id="RCH99062.1"/>
    </source>
</evidence>